<dbReference type="SUPFAM" id="SSF53850">
    <property type="entry name" value="Periplasmic binding protein-like II"/>
    <property type="match status" value="1"/>
</dbReference>
<protein>
    <submittedName>
        <fullName evidence="2">Extracellular solute-binding protein</fullName>
    </submittedName>
</protein>
<keyword evidence="3" id="KW-1185">Reference proteome</keyword>
<dbReference type="Proteomes" id="UP001164963">
    <property type="component" value="Chromosome"/>
</dbReference>
<evidence type="ECO:0000313" key="2">
    <source>
        <dbReference type="EMBL" id="UZK57878.1"/>
    </source>
</evidence>
<dbReference type="RefSeq" id="WP_265546346.1">
    <property type="nucleotide sequence ID" value="NZ_CP098740.1"/>
</dbReference>
<organism evidence="2 3">
    <name type="scientific">Streptomyces drozdowiczii</name>
    <dbReference type="NCBI Taxonomy" id="202862"/>
    <lineage>
        <taxon>Bacteria</taxon>
        <taxon>Bacillati</taxon>
        <taxon>Actinomycetota</taxon>
        <taxon>Actinomycetes</taxon>
        <taxon>Kitasatosporales</taxon>
        <taxon>Streptomycetaceae</taxon>
        <taxon>Streptomyces</taxon>
    </lineage>
</organism>
<dbReference type="Pfam" id="PF01547">
    <property type="entry name" value="SBP_bac_1"/>
    <property type="match status" value="1"/>
</dbReference>
<sequence length="466" mass="49887">MAAPPPQPRDRALRSTTGPRSAGQALVAALVLLPALTGCGGVTFADSRSDTFTTMGFGLGDALAADRLDTARTALKARGLTVKVNEGAFDEQQFLSAVAAGDPPDVVDMDRTLIGGYAARGALLPLTDCLAREHIDTGDYYPNAIAEGSLDRVVYALPDSYDSRLLLTNDRVLHQAGTEAAQVDTGDWTGLKKLAGTVARHNDGKLTRIGFDPKIPEFFPLWAKANGADLISADGRTAELDDPRAVQALAYAVSLIDAQGGWSRFKSLRDSFDQFGAKNQFVKDQVGSYPMEDWYVNVLAGASPDVDLAAGVFKDREGKTLNWASGLGWAIPKGAKHPEAACTFIKNMTSTSSWVHAARAKAKDVRKAGAPYTGDVTANIEADRIIEHDVWKPTGHAAFDQATRIVFDLARKGFSVPSNAAGTEFKTAWQNAVNRVLSGEQTPRQALDQAQREAQSALDLANEGRR</sequence>
<dbReference type="InterPro" id="IPR050490">
    <property type="entry name" value="Bact_solute-bd_prot1"/>
</dbReference>
<accession>A0ABY6Q135</accession>
<reference evidence="2" key="1">
    <citation type="journal article" date="2022" name="Front. Microbiol.">
        <title>Mirubactin C rescues the lethal effect of cell wall biosynthesis mutations in Bacillus subtilis.</title>
        <authorList>
            <person name="Kepplinger B."/>
            <person name="Wen X."/>
            <person name="Tyler A.R."/>
            <person name="Kim B.Y."/>
            <person name="Brown J."/>
            <person name="Banks P."/>
            <person name="Dashti Y."/>
            <person name="Mackenzie E.S."/>
            <person name="Wills C."/>
            <person name="Kawai Y."/>
            <person name="Waldron K.J."/>
            <person name="Allenby N.E.E."/>
            <person name="Wu L.J."/>
            <person name="Hall M.J."/>
            <person name="Errington J."/>
        </authorList>
    </citation>
    <scope>NUCLEOTIDE SEQUENCE</scope>
    <source>
        <strain evidence="2">MDA8-470</strain>
    </source>
</reference>
<dbReference type="PANTHER" id="PTHR43649:SF12">
    <property type="entry name" value="DIACETYLCHITOBIOSE BINDING PROTEIN DASA"/>
    <property type="match status" value="1"/>
</dbReference>
<evidence type="ECO:0000256" key="1">
    <source>
        <dbReference type="SAM" id="MobiDB-lite"/>
    </source>
</evidence>
<dbReference type="EMBL" id="CP098740">
    <property type="protein sequence ID" value="UZK57878.1"/>
    <property type="molecule type" value="Genomic_DNA"/>
</dbReference>
<gene>
    <name evidence="2" type="ORF">NEH16_30670</name>
</gene>
<feature type="region of interest" description="Disordered" evidence="1">
    <location>
        <begin position="441"/>
        <end position="466"/>
    </location>
</feature>
<dbReference type="InterPro" id="IPR006059">
    <property type="entry name" value="SBP"/>
</dbReference>
<dbReference type="PANTHER" id="PTHR43649">
    <property type="entry name" value="ARABINOSE-BINDING PROTEIN-RELATED"/>
    <property type="match status" value="1"/>
</dbReference>
<evidence type="ECO:0000313" key="3">
    <source>
        <dbReference type="Proteomes" id="UP001164963"/>
    </source>
</evidence>
<feature type="region of interest" description="Disordered" evidence="1">
    <location>
        <begin position="1"/>
        <end position="20"/>
    </location>
</feature>
<name>A0ABY6Q135_9ACTN</name>
<dbReference type="Gene3D" id="3.40.190.10">
    <property type="entry name" value="Periplasmic binding protein-like II"/>
    <property type="match status" value="1"/>
</dbReference>
<proteinExistence type="predicted"/>